<dbReference type="AlphaFoldDB" id="A0AA95G5K5"/>
<evidence type="ECO:0000259" key="1">
    <source>
        <dbReference type="Pfam" id="PF04865"/>
    </source>
</evidence>
<reference evidence="2" key="1">
    <citation type="submission" date="2023-04" db="EMBL/GenBank/DDBJ databases">
        <title>APH(3)-Id, a novel chromosomal aminoglycoside phosphotransferase, identified from an environmental isolate of Kluyvera intermedia DW18.</title>
        <authorList>
            <person name="Sha Y."/>
        </authorList>
    </citation>
    <scope>NUCLEOTIDE SEQUENCE</scope>
    <source>
        <strain evidence="2">DW18</strain>
    </source>
</reference>
<feature type="domain" description="Baseplate protein J-like barrel" evidence="1">
    <location>
        <begin position="113"/>
        <end position="191"/>
    </location>
</feature>
<gene>
    <name evidence="2" type="ORF">QBD33_07840</name>
</gene>
<dbReference type="PANTHER" id="PTHR37829">
    <property type="entry name" value="PHAGE-LIKE ELEMENT PBSX PROTEIN XKDT"/>
    <property type="match status" value="1"/>
</dbReference>
<accession>A0AA95G5K5</accession>
<name>A0AA95G5K5_KLUIN</name>
<protein>
    <submittedName>
        <fullName evidence="2">Baseplate J/gp47 family protein</fullName>
    </submittedName>
</protein>
<dbReference type="InterPro" id="IPR006949">
    <property type="entry name" value="Barrel_Baseplate_J-like"/>
</dbReference>
<organism evidence="2 3">
    <name type="scientific">Kluyvera intermedia</name>
    <name type="common">Enterobacter intermedius</name>
    <dbReference type="NCBI Taxonomy" id="61648"/>
    <lineage>
        <taxon>Bacteria</taxon>
        <taxon>Pseudomonadati</taxon>
        <taxon>Pseudomonadota</taxon>
        <taxon>Gammaproteobacteria</taxon>
        <taxon>Enterobacterales</taxon>
        <taxon>Enterobacteriaceae</taxon>
        <taxon>Kluyvera</taxon>
    </lineage>
</organism>
<evidence type="ECO:0000313" key="2">
    <source>
        <dbReference type="EMBL" id="WGL57673.1"/>
    </source>
</evidence>
<dbReference type="InterPro" id="IPR052399">
    <property type="entry name" value="Phage_Baseplate_Assmbl_Protein"/>
</dbReference>
<dbReference type="PANTHER" id="PTHR37829:SF3">
    <property type="entry name" value="PROTEIN JAYE-RELATED"/>
    <property type="match status" value="1"/>
</dbReference>
<proteinExistence type="predicted"/>
<sequence length="402" mass="43686">MTEKPTVDFEQVLNDSGMPSTEAEITAVFKSTVQAEGFVTNTSRMSPFWRLISKIVTTPVLWLRAALIDVVLRNMFVATASGAMLRLLAWAVNIEAKPASAAGGVLRFIKMNSADAVVVPAGTLVQTERINGTVYALSVSEDATIAAGVESALIPVTATGTGTGYNLAPGYYRIMPVAVAGITSAVNEDDWLITPGADEETDDELRDRTRNQFNLVGSYHTDAIYRSMISGVVGLSIDRIFFLHDAPRGPGTANAYLLLDSGEASQPFIDAVNDYITGQGHHGHGDDLQCYAMPETRHSLAVTVYVESMDNLGDEAVTRLQADISNMIRCAFRENANYNVKKTWPYSRFSFSNLGREIHKTFVDVDSLAFSLSDIISDLTIPRLDALEVEIKNTLDEGGENV</sequence>
<dbReference type="Pfam" id="PF04865">
    <property type="entry name" value="Baseplate_J"/>
    <property type="match status" value="1"/>
</dbReference>
<dbReference type="EMBL" id="CP123488">
    <property type="protein sequence ID" value="WGL57673.1"/>
    <property type="molecule type" value="Genomic_DNA"/>
</dbReference>
<dbReference type="Proteomes" id="UP001177527">
    <property type="component" value="Chromosome"/>
</dbReference>
<evidence type="ECO:0000313" key="3">
    <source>
        <dbReference type="Proteomes" id="UP001177527"/>
    </source>
</evidence>
<dbReference type="RefSeq" id="WP_280558266.1">
    <property type="nucleotide sequence ID" value="NZ_CP123488.1"/>
</dbReference>